<keyword evidence="2" id="KW-0479">Metal-binding</keyword>
<dbReference type="InterPro" id="IPR011650">
    <property type="entry name" value="Peptidase_M20_dimer"/>
</dbReference>
<gene>
    <name evidence="6" type="ORF">DY262_13195</name>
</gene>
<dbReference type="Proteomes" id="UP000261931">
    <property type="component" value="Unassembled WGS sequence"/>
</dbReference>
<dbReference type="AlphaFoldDB" id="A0A372EI92"/>
<dbReference type="GO" id="GO:0046872">
    <property type="term" value="F:metal ion binding"/>
    <property type="evidence" value="ECO:0007669"/>
    <property type="project" value="UniProtKB-KW"/>
</dbReference>
<evidence type="ECO:0000313" key="7">
    <source>
        <dbReference type="Proteomes" id="UP000261931"/>
    </source>
</evidence>
<dbReference type="RefSeq" id="WP_116959513.1">
    <property type="nucleotide sequence ID" value="NZ_QVLS01000007.1"/>
</dbReference>
<evidence type="ECO:0000313" key="6">
    <source>
        <dbReference type="EMBL" id="RFP78255.1"/>
    </source>
</evidence>
<dbReference type="PROSITE" id="PS00758">
    <property type="entry name" value="ARGE_DAPE_CPG2_1"/>
    <property type="match status" value="1"/>
</dbReference>
<dbReference type="Pfam" id="PF01546">
    <property type="entry name" value="Peptidase_M20"/>
    <property type="match status" value="1"/>
</dbReference>
<dbReference type="EMBL" id="QVLS01000007">
    <property type="protein sequence ID" value="RFP78255.1"/>
    <property type="molecule type" value="Genomic_DNA"/>
</dbReference>
<reference evidence="6 7" key="1">
    <citation type="submission" date="2018-08" db="EMBL/GenBank/DDBJ databases">
        <title>Hydrogenophaga sp. LA-38 isolated from sludge.</title>
        <authorList>
            <person name="Im W.-T."/>
        </authorList>
    </citation>
    <scope>NUCLEOTIDE SEQUENCE [LARGE SCALE GENOMIC DNA]</scope>
    <source>
        <strain evidence="6 7">LA-38</strain>
    </source>
</reference>
<comment type="cofactor">
    <cofactor evidence="1">
        <name>Zn(2+)</name>
        <dbReference type="ChEBI" id="CHEBI:29105"/>
    </cofactor>
</comment>
<dbReference type="InterPro" id="IPR036264">
    <property type="entry name" value="Bact_exopeptidase_dim_dom"/>
</dbReference>
<evidence type="ECO:0000256" key="2">
    <source>
        <dbReference type="ARBA" id="ARBA00022723"/>
    </source>
</evidence>
<proteinExistence type="predicted"/>
<dbReference type="Gene3D" id="3.40.630.10">
    <property type="entry name" value="Zn peptidases"/>
    <property type="match status" value="1"/>
</dbReference>
<dbReference type="InterPro" id="IPR001261">
    <property type="entry name" value="ArgE/DapE_CS"/>
</dbReference>
<dbReference type="SUPFAM" id="SSF55031">
    <property type="entry name" value="Bacterial exopeptidase dimerisation domain"/>
    <property type="match status" value="1"/>
</dbReference>
<dbReference type="InterPro" id="IPR002933">
    <property type="entry name" value="Peptidase_M20"/>
</dbReference>
<keyword evidence="4" id="KW-0862">Zinc</keyword>
<comment type="caution">
    <text evidence="6">The sequence shown here is derived from an EMBL/GenBank/DDBJ whole genome shotgun (WGS) entry which is preliminary data.</text>
</comment>
<name>A0A372EI92_9BURK</name>
<accession>A0A372EI92</accession>
<evidence type="ECO:0000256" key="3">
    <source>
        <dbReference type="ARBA" id="ARBA00022801"/>
    </source>
</evidence>
<dbReference type="GO" id="GO:0016787">
    <property type="term" value="F:hydrolase activity"/>
    <property type="evidence" value="ECO:0007669"/>
    <property type="project" value="UniProtKB-KW"/>
</dbReference>
<keyword evidence="3 6" id="KW-0378">Hydrolase</keyword>
<dbReference type="PANTHER" id="PTHR43808">
    <property type="entry name" value="ACETYLORNITHINE DEACETYLASE"/>
    <property type="match status" value="1"/>
</dbReference>
<evidence type="ECO:0000256" key="1">
    <source>
        <dbReference type="ARBA" id="ARBA00001947"/>
    </source>
</evidence>
<dbReference type="SUPFAM" id="SSF53187">
    <property type="entry name" value="Zn-dependent exopeptidases"/>
    <property type="match status" value="1"/>
</dbReference>
<organism evidence="6 7">
    <name type="scientific">Hydrogenophaga borbori</name>
    <dbReference type="NCBI Taxonomy" id="2294117"/>
    <lineage>
        <taxon>Bacteria</taxon>
        <taxon>Pseudomonadati</taxon>
        <taxon>Pseudomonadota</taxon>
        <taxon>Betaproteobacteria</taxon>
        <taxon>Burkholderiales</taxon>
        <taxon>Comamonadaceae</taxon>
        <taxon>Hydrogenophaga</taxon>
    </lineage>
</organism>
<keyword evidence="7" id="KW-1185">Reference proteome</keyword>
<dbReference type="InterPro" id="IPR050072">
    <property type="entry name" value="Peptidase_M20A"/>
</dbReference>
<dbReference type="CDD" id="cd02697">
    <property type="entry name" value="M20_like"/>
    <property type="match status" value="1"/>
</dbReference>
<dbReference type="Pfam" id="PF07687">
    <property type="entry name" value="M20_dimer"/>
    <property type="match status" value="1"/>
</dbReference>
<evidence type="ECO:0000256" key="4">
    <source>
        <dbReference type="ARBA" id="ARBA00022833"/>
    </source>
</evidence>
<sequence length="415" mass="44591">MTAHTQLDAWIDAHFDEQLAFLRELVRVPTDSPPGNNAPHAERTAELLAPMGYAAEKHAVPEAEVRAAGLQSITNLIVRRRFGEGGPTIALNAHGDVVPPGEGWTHDPYGGEIVDGAMYGRATAVSKSDFSSFTFALRALESLGAPLKGGVELHFTYDEEFGGELGPGWLLAKGLTKPDLMIAAGFSYQVVVAHNGCLQLEVTVQGEMAHAAIPDSGTDALQGATHILNALYALNRDYLQVRSKVEGISHPYLNVGLISGGTNTNVIPGKVVLKLDRRMIPEEDPAQVEAALRETIAQAAASFDPPRGGKALRVEIKRMLLARAMKPLAGNAALVKALQTHGEQVFGEPIPAVGTPLYTDVRLYVERGIPGVIYGAGPRTVRESNAKRADEHVRLDDLRRATKVVARTLHDLLRA</sequence>
<dbReference type="Gene3D" id="3.30.70.360">
    <property type="match status" value="1"/>
</dbReference>
<protein>
    <submittedName>
        <fullName evidence="6">M20/M25/M40 family metallo-hydrolase</fullName>
    </submittedName>
</protein>
<evidence type="ECO:0000259" key="5">
    <source>
        <dbReference type="Pfam" id="PF07687"/>
    </source>
</evidence>
<feature type="domain" description="Peptidase M20 dimerisation" evidence="5">
    <location>
        <begin position="192"/>
        <end position="301"/>
    </location>
</feature>